<dbReference type="Pfam" id="PF00578">
    <property type="entry name" value="AhpC-TSA"/>
    <property type="match status" value="1"/>
</dbReference>
<dbReference type="GO" id="GO:0016491">
    <property type="term" value="F:oxidoreductase activity"/>
    <property type="evidence" value="ECO:0007669"/>
    <property type="project" value="InterPro"/>
</dbReference>
<accession>A0A382ZQT4</accession>
<dbReference type="PROSITE" id="PS51352">
    <property type="entry name" value="THIOREDOXIN_2"/>
    <property type="match status" value="1"/>
</dbReference>
<sequence length="188" mass="21074">MVSTTFASSAKLTLASLAVISMAIACASFQAPEIKGIKAWINNEPLTIEELRGNVVLVDFWTYSCVNCIRTFPALKQWHAKYADDGLVIIGVHSPEFEFEKDYDNVLKATQDNGITWPVAQDNDFETWDNYSNRFWPAKYLIDKDGLVQYTHFGEGAYDETEKQIRDLLIDAGASLSDTPLVPIGNQQ</sequence>
<evidence type="ECO:0000313" key="2">
    <source>
        <dbReference type="EMBL" id="SVD97854.1"/>
    </source>
</evidence>
<dbReference type="InterPro" id="IPR036249">
    <property type="entry name" value="Thioredoxin-like_sf"/>
</dbReference>
<organism evidence="2">
    <name type="scientific">marine metagenome</name>
    <dbReference type="NCBI Taxonomy" id="408172"/>
    <lineage>
        <taxon>unclassified sequences</taxon>
        <taxon>metagenomes</taxon>
        <taxon>ecological metagenomes</taxon>
    </lineage>
</organism>
<gene>
    <name evidence="2" type="ORF">METZ01_LOCUS450708</name>
</gene>
<protein>
    <recommendedName>
        <fullName evidence="1">Thioredoxin domain-containing protein</fullName>
    </recommendedName>
</protein>
<evidence type="ECO:0000259" key="1">
    <source>
        <dbReference type="PROSITE" id="PS51352"/>
    </source>
</evidence>
<dbReference type="EMBL" id="UINC01185909">
    <property type="protein sequence ID" value="SVD97854.1"/>
    <property type="molecule type" value="Genomic_DNA"/>
</dbReference>
<reference evidence="2" key="1">
    <citation type="submission" date="2018-05" db="EMBL/GenBank/DDBJ databases">
        <authorList>
            <person name="Lanie J.A."/>
            <person name="Ng W.-L."/>
            <person name="Kazmierczak K.M."/>
            <person name="Andrzejewski T.M."/>
            <person name="Davidsen T.M."/>
            <person name="Wayne K.J."/>
            <person name="Tettelin H."/>
            <person name="Glass J.I."/>
            <person name="Rusch D."/>
            <person name="Podicherti R."/>
            <person name="Tsui H.-C.T."/>
            <person name="Winkler M.E."/>
        </authorList>
    </citation>
    <scope>NUCLEOTIDE SEQUENCE</scope>
</reference>
<dbReference type="PANTHER" id="PTHR42852">
    <property type="entry name" value="THIOL:DISULFIDE INTERCHANGE PROTEIN DSBE"/>
    <property type="match status" value="1"/>
</dbReference>
<dbReference type="InterPro" id="IPR013766">
    <property type="entry name" value="Thioredoxin_domain"/>
</dbReference>
<proteinExistence type="predicted"/>
<feature type="domain" description="Thioredoxin" evidence="1">
    <location>
        <begin position="25"/>
        <end position="170"/>
    </location>
</feature>
<name>A0A382ZQT4_9ZZZZ</name>
<feature type="non-terminal residue" evidence="2">
    <location>
        <position position="188"/>
    </location>
</feature>
<dbReference type="AlphaFoldDB" id="A0A382ZQT4"/>
<dbReference type="Gene3D" id="3.40.30.10">
    <property type="entry name" value="Glutaredoxin"/>
    <property type="match status" value="1"/>
</dbReference>
<dbReference type="SUPFAM" id="SSF52833">
    <property type="entry name" value="Thioredoxin-like"/>
    <property type="match status" value="1"/>
</dbReference>
<dbReference type="InterPro" id="IPR000866">
    <property type="entry name" value="AhpC/TSA"/>
</dbReference>
<dbReference type="GO" id="GO:0016209">
    <property type="term" value="F:antioxidant activity"/>
    <property type="evidence" value="ECO:0007669"/>
    <property type="project" value="InterPro"/>
</dbReference>
<dbReference type="PANTHER" id="PTHR42852:SF13">
    <property type="entry name" value="PROTEIN DIPZ"/>
    <property type="match status" value="1"/>
</dbReference>
<dbReference type="InterPro" id="IPR050553">
    <property type="entry name" value="Thioredoxin_ResA/DsbE_sf"/>
</dbReference>